<keyword evidence="4" id="KW-1185">Reference proteome</keyword>
<sequence>MLFADVLQQFKVGQPDELQIDVPEQWGQGRAVFGGMASALALAHLITVLPANMPLRSVSVSFVAPLNAGAATVSRRILRQGKSVIQAMVEITQQDQVALVLLASFGAERPSAFQILAEPAPAFAGQAMVLPKQGPAPEFTRHFDYQICRGAMPFSGGTATELGGRIRFAEGKSITVGVLELLALVDAWPPVSLTLLNQPAPASSLTWTIEFIQPHQASGTAASTTDWWSYLASIEHGADGYHHIEAKLWQPDGQLAAISRQTVTVFA</sequence>
<evidence type="ECO:0000313" key="4">
    <source>
        <dbReference type="Proteomes" id="UP000276260"/>
    </source>
</evidence>
<proteinExistence type="predicted"/>
<dbReference type="InterPro" id="IPR042171">
    <property type="entry name" value="Acyl-CoA_hotdog"/>
</dbReference>
<evidence type="ECO:0000259" key="2">
    <source>
        <dbReference type="Pfam" id="PF20789"/>
    </source>
</evidence>
<evidence type="ECO:0000313" key="3">
    <source>
        <dbReference type="EMBL" id="RRJ23251.1"/>
    </source>
</evidence>
<gene>
    <name evidence="3" type="ORF">EIK76_03965</name>
</gene>
<dbReference type="EMBL" id="RRCF01000001">
    <property type="protein sequence ID" value="RRJ23251.1"/>
    <property type="molecule type" value="Genomic_DNA"/>
</dbReference>
<evidence type="ECO:0000259" key="1">
    <source>
        <dbReference type="Pfam" id="PF13622"/>
    </source>
</evidence>
<dbReference type="Proteomes" id="UP000276260">
    <property type="component" value="Unassembled WGS sequence"/>
</dbReference>
<dbReference type="Gene3D" id="2.40.160.210">
    <property type="entry name" value="Acyl-CoA thioesterase, double hotdog domain"/>
    <property type="match status" value="1"/>
</dbReference>
<dbReference type="Pfam" id="PF20789">
    <property type="entry name" value="4HBT_3C"/>
    <property type="match status" value="1"/>
</dbReference>
<feature type="domain" description="Acyl-CoA thioesterase-like C-terminal" evidence="2">
    <location>
        <begin position="132"/>
        <end position="265"/>
    </location>
</feature>
<dbReference type="InterPro" id="IPR049450">
    <property type="entry name" value="ACOT8-like_C"/>
</dbReference>
<dbReference type="SUPFAM" id="SSF54637">
    <property type="entry name" value="Thioesterase/thiol ester dehydrase-isomerase"/>
    <property type="match status" value="2"/>
</dbReference>
<dbReference type="InterPro" id="IPR049449">
    <property type="entry name" value="TesB_ACOT8-like_N"/>
</dbReference>
<dbReference type="OrthoDB" id="7059210at2"/>
<dbReference type="AlphaFoldDB" id="A0A3P3QPT5"/>
<dbReference type="Pfam" id="PF13622">
    <property type="entry name" value="4HBT_3"/>
    <property type="match status" value="1"/>
</dbReference>
<feature type="domain" description="Acyl-CoA thioesterase-like N-terminal HotDog" evidence="1">
    <location>
        <begin position="23"/>
        <end position="106"/>
    </location>
</feature>
<name>A0A3P3QPT5_9GAMM</name>
<dbReference type="RefSeq" id="WP_046519142.1">
    <property type="nucleotide sequence ID" value="NZ_LAVS01000008.1"/>
</dbReference>
<dbReference type="InterPro" id="IPR029069">
    <property type="entry name" value="HotDog_dom_sf"/>
</dbReference>
<accession>A0A3P3QPT5</accession>
<organism evidence="3 4">
    <name type="scientific">Rheinheimera mesophila</name>
    <dbReference type="NCBI Taxonomy" id="1547515"/>
    <lineage>
        <taxon>Bacteria</taxon>
        <taxon>Pseudomonadati</taxon>
        <taxon>Pseudomonadota</taxon>
        <taxon>Gammaproteobacteria</taxon>
        <taxon>Chromatiales</taxon>
        <taxon>Chromatiaceae</taxon>
        <taxon>Rheinheimera</taxon>
    </lineage>
</organism>
<comment type="caution">
    <text evidence="3">The sequence shown here is derived from an EMBL/GenBank/DDBJ whole genome shotgun (WGS) entry which is preliminary data.</text>
</comment>
<reference evidence="3 4" key="1">
    <citation type="submission" date="2018-11" db="EMBL/GenBank/DDBJ databases">
        <title>Draft genome analysis of Rheinheimera mesophila isolated from an industrial waste site.</title>
        <authorList>
            <person name="Yu Q."/>
            <person name="Qi Y."/>
            <person name="Zhang H."/>
            <person name="Lu Y."/>
            <person name="Pu J."/>
        </authorList>
    </citation>
    <scope>NUCLEOTIDE SEQUENCE [LARGE SCALE GENOMIC DNA]</scope>
    <source>
        <strain evidence="3 4">IITR13</strain>
    </source>
</reference>
<protein>
    <submittedName>
        <fullName evidence="3">Thioesterase family protein</fullName>
    </submittedName>
</protein>